<dbReference type="CDD" id="cd02516">
    <property type="entry name" value="CDP-ME_synthetase"/>
    <property type="match status" value="1"/>
</dbReference>
<feature type="site" description="Transition state stabilizer" evidence="13">
    <location>
        <position position="274"/>
    </location>
</feature>
<evidence type="ECO:0000313" key="17">
    <source>
        <dbReference type="Proteomes" id="UP000198506"/>
    </source>
</evidence>
<keyword evidence="8 14" id="KW-0548">Nucleotidyltransferase</keyword>
<dbReference type="SUPFAM" id="SSF69765">
    <property type="entry name" value="IpsF-like"/>
    <property type="match status" value="1"/>
</dbReference>
<comment type="caution">
    <text evidence="16">The sequence shown here is derived from an EMBL/GenBank/DDBJ whole genome shotgun (WGS) entry which is preliminary data.</text>
</comment>
<evidence type="ECO:0000256" key="6">
    <source>
        <dbReference type="ARBA" id="ARBA00009789"/>
    </source>
</evidence>
<comment type="catalytic activity">
    <reaction evidence="2 14">
        <text>2-C-methyl-D-erythritol 4-phosphate + CTP + H(+) = 4-CDP-2-C-methyl-D-erythritol + diphosphate</text>
        <dbReference type="Rhea" id="RHEA:13429"/>
        <dbReference type="ChEBI" id="CHEBI:15378"/>
        <dbReference type="ChEBI" id="CHEBI:33019"/>
        <dbReference type="ChEBI" id="CHEBI:37563"/>
        <dbReference type="ChEBI" id="CHEBI:57823"/>
        <dbReference type="ChEBI" id="CHEBI:58262"/>
        <dbReference type="EC" id="2.7.7.60"/>
    </reaction>
</comment>
<comment type="function">
    <text evidence="14">Catalyzes the formation of 4-diphosphocytidyl-2-C-methyl-D-erythritol from CTP and 2-C-methyl-D-erythritol 4-phosphate (MEP).</text>
</comment>
<feature type="binding site" evidence="13">
    <location>
        <position position="251"/>
    </location>
    <ligand>
        <name>a divalent metal cation</name>
        <dbReference type="ChEBI" id="CHEBI:60240"/>
    </ligand>
</feature>
<feature type="binding site" evidence="13">
    <location>
        <begin position="249"/>
        <end position="251"/>
    </location>
    <ligand>
        <name>4-CDP-2-C-methyl-D-erythritol 2-phosphate</name>
        <dbReference type="ChEBI" id="CHEBI:57919"/>
    </ligand>
</feature>
<name>A0AA94KYQ6_9MICO</name>
<feature type="site" description="Positions MEP for the nucleophilic attack" evidence="14">
    <location>
        <position position="219"/>
    </location>
</feature>
<feature type="binding site" evidence="13">
    <location>
        <position position="249"/>
    </location>
    <ligand>
        <name>a divalent metal cation</name>
        <dbReference type="ChEBI" id="CHEBI:60240"/>
    </ligand>
</feature>
<evidence type="ECO:0000256" key="14">
    <source>
        <dbReference type="HAMAP-Rule" id="MF_00108"/>
    </source>
</evidence>
<evidence type="ECO:0000256" key="8">
    <source>
        <dbReference type="ARBA" id="ARBA00022695"/>
    </source>
</evidence>
<evidence type="ECO:0000256" key="11">
    <source>
        <dbReference type="ARBA" id="ARBA00023239"/>
    </source>
</evidence>
<comment type="similarity">
    <text evidence="5 13">Belongs to the IspF family.</text>
</comment>
<dbReference type="Pfam" id="PF01128">
    <property type="entry name" value="IspD"/>
    <property type="match status" value="1"/>
</dbReference>
<dbReference type="InterPro" id="IPR003526">
    <property type="entry name" value="MECDP_synthase"/>
</dbReference>
<dbReference type="NCBIfam" id="TIGR00453">
    <property type="entry name" value="ispD"/>
    <property type="match status" value="1"/>
</dbReference>
<evidence type="ECO:0000256" key="1">
    <source>
        <dbReference type="ARBA" id="ARBA00000200"/>
    </source>
</evidence>
<keyword evidence="17" id="KW-1185">Reference proteome</keyword>
<dbReference type="GO" id="GO:0019288">
    <property type="term" value="P:isopentenyl diphosphate biosynthetic process, methylerythritol 4-phosphate pathway"/>
    <property type="evidence" value="ECO:0007669"/>
    <property type="project" value="UniProtKB-UniRule"/>
</dbReference>
<dbReference type="GO" id="GO:0016114">
    <property type="term" value="P:terpenoid biosynthetic process"/>
    <property type="evidence" value="ECO:0007669"/>
    <property type="project" value="InterPro"/>
</dbReference>
<keyword evidence="9 13" id="KW-0479">Metal-binding</keyword>
<feature type="site" description="Positions MEP for the nucleophilic attack" evidence="14">
    <location>
        <position position="163"/>
    </location>
</feature>
<dbReference type="InterPro" id="IPR036571">
    <property type="entry name" value="MECDP_synthase_sf"/>
</dbReference>
<evidence type="ECO:0000256" key="9">
    <source>
        <dbReference type="ARBA" id="ARBA00022723"/>
    </source>
</evidence>
<keyword evidence="12" id="KW-0511">Multifunctional enzyme</keyword>
<evidence type="ECO:0000256" key="10">
    <source>
        <dbReference type="ARBA" id="ARBA00023229"/>
    </source>
</evidence>
<dbReference type="NCBIfam" id="TIGR00151">
    <property type="entry name" value="ispF"/>
    <property type="match status" value="1"/>
</dbReference>
<sequence length="394" mass="40112">MTETALIVVAAGSGTRLGRGVPKAFAQLAGATVLEHALRDLGWLPARIVVVVPSGYEADASTIAARAGVTAHVVTGGATRADSVLAGLAAAGEVRFVLVHDAARALTPATPFDRVRAALEAGAVAVVPVLPVVDTVRVVDAVRAVDVAAPAGADEALGAIVDRSTLRAMQTPQGFDAQVLRRAYEAAGDARADSTDDAQLVQALGEPVVAVPGDELAFKITTPADAERAESLLSQKEREMDLRTGIGVDVHAFGGDGALWLAGLEWEGQGLAGHSDGDVVCHAIVDALLSAAGLGDIGGLVGVDDPQHAGARGEVFVRAALERLGSEGWTPVNVAVQVLGNRPRIGPRRDEAQRVLGAMLGAPVSVSGTTTDGLGATGRGEGVQAIATALIRRR</sequence>
<dbReference type="PANTHER" id="PTHR32125">
    <property type="entry name" value="2-C-METHYL-D-ERYTHRITOL 4-PHOSPHATE CYTIDYLYLTRANSFERASE, CHLOROPLASTIC"/>
    <property type="match status" value="1"/>
</dbReference>
<dbReference type="GO" id="GO:0046872">
    <property type="term" value="F:metal ion binding"/>
    <property type="evidence" value="ECO:0007669"/>
    <property type="project" value="UniProtKB-KW"/>
</dbReference>
<feature type="site" description="Transition state stabilizer" evidence="14">
    <location>
        <position position="23"/>
    </location>
</feature>
<comment type="catalytic activity">
    <reaction evidence="1 13">
        <text>4-CDP-2-C-methyl-D-erythritol 2-phosphate = 2-C-methyl-D-erythritol 2,4-cyclic diphosphate + CMP</text>
        <dbReference type="Rhea" id="RHEA:23864"/>
        <dbReference type="ChEBI" id="CHEBI:57919"/>
        <dbReference type="ChEBI" id="CHEBI:58483"/>
        <dbReference type="ChEBI" id="CHEBI:60377"/>
        <dbReference type="EC" id="4.6.1.12"/>
    </reaction>
</comment>
<dbReference type="FunFam" id="3.30.1330.50:FF:000003">
    <property type="entry name" value="2-C-methyl-D-erythritol 2,4-cyclodiphosphate synthase"/>
    <property type="match status" value="1"/>
</dbReference>
<evidence type="ECO:0000256" key="12">
    <source>
        <dbReference type="ARBA" id="ARBA00023268"/>
    </source>
</evidence>
<feature type="site" description="Transition state stabilizer" evidence="14">
    <location>
        <position position="16"/>
    </location>
</feature>
<comment type="pathway">
    <text evidence="3 13">Isoprenoid biosynthesis; isopentenyl diphosphate biosynthesis via DXP pathway; isopentenyl diphosphate from 1-deoxy-D-xylulose 5-phosphate: step 4/6.</text>
</comment>
<comment type="pathway">
    <text evidence="4 14">Isoprenoid biosynthesis; isopentenyl diphosphate biosynthesis via DXP pathway; isopentenyl diphosphate from 1-deoxy-D-xylulose 5-phosphate: step 2/6.</text>
</comment>
<feature type="site" description="Transition state stabilizer" evidence="13">
    <location>
        <position position="370"/>
    </location>
</feature>
<dbReference type="Gene3D" id="3.30.1330.50">
    <property type="entry name" value="2-C-methyl-D-erythritol 2,4-cyclodiphosphate synthase"/>
    <property type="match status" value="1"/>
</dbReference>
<dbReference type="SUPFAM" id="SSF53448">
    <property type="entry name" value="Nucleotide-diphospho-sugar transferases"/>
    <property type="match status" value="1"/>
</dbReference>
<comment type="function">
    <text evidence="13">Involved in the biosynthesis of isopentenyl diphosphate (IPP) and dimethylallyl diphosphate (DMAPP), two major building blocks of isoprenoid compounds. Catalyzes the conversion of 4-diphosphocytidyl-2-C-methyl-D-erythritol 2-phosphate (CDP-ME2P) to 2-C-methyl-D-erythritol 2,4-cyclodiphosphate (ME-CPP) with a corresponding release of cytidine 5-monophosphate (CMP).</text>
</comment>
<dbReference type="InterPro" id="IPR029044">
    <property type="entry name" value="Nucleotide-diphossugar_trans"/>
</dbReference>
<dbReference type="AlphaFoldDB" id="A0AA94KYQ6"/>
<dbReference type="PANTHER" id="PTHR32125:SF4">
    <property type="entry name" value="2-C-METHYL-D-ERYTHRITOL 4-PHOSPHATE CYTIDYLYLTRANSFERASE, CHLOROPLASTIC"/>
    <property type="match status" value="1"/>
</dbReference>
<feature type="binding site" evidence="13">
    <location>
        <begin position="369"/>
        <end position="372"/>
    </location>
    <ligand>
        <name>4-CDP-2-C-methyl-D-erythritol 2-phosphate</name>
        <dbReference type="ChEBI" id="CHEBI:57919"/>
    </ligand>
</feature>
<comment type="subunit">
    <text evidence="13">Homotrimer.</text>
</comment>
<dbReference type="GO" id="GO:0050518">
    <property type="term" value="F:2-C-methyl-D-erythritol 4-phosphate cytidylyltransferase activity"/>
    <property type="evidence" value="ECO:0007669"/>
    <property type="project" value="UniProtKB-UniRule"/>
</dbReference>
<evidence type="ECO:0000256" key="4">
    <source>
        <dbReference type="ARBA" id="ARBA00004787"/>
    </source>
</evidence>
<evidence type="ECO:0000259" key="15">
    <source>
        <dbReference type="Pfam" id="PF02542"/>
    </source>
</evidence>
<dbReference type="PROSITE" id="PS01295">
    <property type="entry name" value="ISPD"/>
    <property type="match status" value="1"/>
</dbReference>
<dbReference type="EC" id="4.6.1.12" evidence="13"/>
<dbReference type="InterPro" id="IPR001228">
    <property type="entry name" value="IspD"/>
</dbReference>
<dbReference type="InterPro" id="IPR050088">
    <property type="entry name" value="IspD/TarI_cytidylyltransf_bact"/>
</dbReference>
<dbReference type="CDD" id="cd00554">
    <property type="entry name" value="MECDP_synthase"/>
    <property type="match status" value="1"/>
</dbReference>
<dbReference type="Proteomes" id="UP000198506">
    <property type="component" value="Unassembled WGS sequence"/>
</dbReference>
<dbReference type="PROSITE" id="PS01350">
    <property type="entry name" value="ISPF"/>
    <property type="match status" value="1"/>
</dbReference>
<evidence type="ECO:0000256" key="3">
    <source>
        <dbReference type="ARBA" id="ARBA00004709"/>
    </source>
</evidence>
<dbReference type="RefSeq" id="WP_092915569.1">
    <property type="nucleotide sequence ID" value="NZ_FOZN01000001.1"/>
</dbReference>
<evidence type="ECO:0000256" key="5">
    <source>
        <dbReference type="ARBA" id="ARBA00008480"/>
    </source>
</evidence>
<dbReference type="HAMAP" id="MF_00107">
    <property type="entry name" value="IspF"/>
    <property type="match status" value="1"/>
</dbReference>
<evidence type="ECO:0000256" key="13">
    <source>
        <dbReference type="HAMAP-Rule" id="MF_00107"/>
    </source>
</evidence>
<dbReference type="InterPro" id="IPR018294">
    <property type="entry name" value="ISPD_synthase_CS"/>
</dbReference>
<evidence type="ECO:0000256" key="7">
    <source>
        <dbReference type="ARBA" id="ARBA00022679"/>
    </source>
</evidence>
<keyword evidence="7 14" id="KW-0808">Transferase</keyword>
<keyword evidence="11 13" id="KW-0456">Lyase</keyword>
<dbReference type="Pfam" id="PF02542">
    <property type="entry name" value="YgbB"/>
    <property type="match status" value="1"/>
</dbReference>
<dbReference type="HAMAP" id="MF_00108">
    <property type="entry name" value="IspD"/>
    <property type="match status" value="1"/>
</dbReference>
<keyword evidence="10 13" id="KW-0414">Isoprene biosynthesis</keyword>
<organism evidence="16 17">
    <name type="scientific">Agrococcus baldri</name>
    <dbReference type="NCBI Taxonomy" id="153730"/>
    <lineage>
        <taxon>Bacteria</taxon>
        <taxon>Bacillati</taxon>
        <taxon>Actinomycetota</taxon>
        <taxon>Actinomycetes</taxon>
        <taxon>Micrococcales</taxon>
        <taxon>Microbacteriaceae</taxon>
        <taxon>Agrococcus</taxon>
    </lineage>
</organism>
<feature type="binding site" evidence="13">
    <location>
        <position position="282"/>
    </location>
    <ligand>
        <name>a divalent metal cation</name>
        <dbReference type="ChEBI" id="CHEBI:60240"/>
    </ligand>
</feature>
<gene>
    <name evidence="13" type="primary">ispF</name>
    <name evidence="14" type="synonym">ispD</name>
    <name evidence="16" type="ORF">SAMN04487783_0535</name>
</gene>
<dbReference type="EC" id="2.7.7.60" evidence="14"/>
<dbReference type="InterPro" id="IPR020555">
    <property type="entry name" value="MECDP_synthase_CS"/>
</dbReference>
<proteinExistence type="inferred from homology"/>
<evidence type="ECO:0000313" key="16">
    <source>
        <dbReference type="EMBL" id="SFS01295.1"/>
    </source>
</evidence>
<dbReference type="InterPro" id="IPR034683">
    <property type="entry name" value="IspD/TarI"/>
</dbReference>
<feature type="domain" description="2-C-methyl-D-erythritol 2,4-cyclodiphosphate synthase" evidence="15">
    <location>
        <begin position="243"/>
        <end position="391"/>
    </location>
</feature>
<protein>
    <recommendedName>
        <fullName evidence="13 14">Multifunctional fusion protein</fullName>
    </recommendedName>
    <domain>
        <recommendedName>
            <fullName evidence="13">2-C-methyl-D-erythritol 2,4-cyclodiphosphate synthase</fullName>
            <shortName evidence="13">MECDP-synthase</shortName>
            <shortName evidence="13">MECPP-synthase</shortName>
            <shortName evidence="13">MECPS</shortName>
            <ecNumber evidence="13">4.6.1.12</ecNumber>
        </recommendedName>
    </domain>
    <domain>
        <recommendedName>
            <fullName evidence="14">2-C-methyl-D-erythritol 4-phosphate cytidylyltransferase</fullName>
            <ecNumber evidence="14">2.7.7.60</ecNumber>
        </recommendedName>
        <alternativeName>
            <fullName evidence="14">4-diphosphocytidyl-2C-methyl-D-erythritol synthase</fullName>
        </alternativeName>
        <alternativeName>
            <fullName evidence="14">MEP cytidylyltransferase</fullName>
            <shortName evidence="14">MCT</shortName>
        </alternativeName>
    </domain>
</protein>
<comment type="cofactor">
    <cofactor evidence="13">
        <name>a divalent metal cation</name>
        <dbReference type="ChEBI" id="CHEBI:60240"/>
    </cofactor>
    <text evidence="13">Binds 1 divalent metal cation per subunit.</text>
</comment>
<dbReference type="GO" id="GO:0008685">
    <property type="term" value="F:2-C-methyl-D-erythritol 2,4-cyclodiphosphate synthase activity"/>
    <property type="evidence" value="ECO:0007669"/>
    <property type="project" value="UniProtKB-UniRule"/>
</dbReference>
<accession>A0AA94KYQ6</accession>
<feature type="binding site" evidence="13">
    <location>
        <position position="379"/>
    </location>
    <ligand>
        <name>4-CDP-2-C-methyl-D-erythritol 2-phosphate</name>
        <dbReference type="ChEBI" id="CHEBI:57919"/>
    </ligand>
</feature>
<comment type="similarity">
    <text evidence="6 14">Belongs to the IspD/TarI cytidylyltransferase family. IspD subfamily.</text>
</comment>
<feature type="binding site" evidence="13">
    <location>
        <begin position="274"/>
        <end position="275"/>
    </location>
    <ligand>
        <name>4-CDP-2-C-methyl-D-erythritol 2-phosphate</name>
        <dbReference type="ChEBI" id="CHEBI:57919"/>
    </ligand>
</feature>
<reference evidence="16 17" key="1">
    <citation type="submission" date="2016-10" db="EMBL/GenBank/DDBJ databases">
        <authorList>
            <person name="Varghese N."/>
            <person name="Submissions S."/>
        </authorList>
    </citation>
    <scope>NUCLEOTIDE SEQUENCE [LARGE SCALE GENOMIC DNA]</scope>
    <source>
        <strain evidence="16 17">IAM 15147</strain>
    </source>
</reference>
<feature type="binding site" evidence="13">
    <location>
        <begin position="296"/>
        <end position="298"/>
    </location>
    <ligand>
        <name>4-CDP-2-C-methyl-D-erythritol 2-phosphate</name>
        <dbReference type="ChEBI" id="CHEBI:57919"/>
    </ligand>
</feature>
<dbReference type="Gene3D" id="3.90.550.10">
    <property type="entry name" value="Spore Coat Polysaccharide Biosynthesis Protein SpsA, Chain A"/>
    <property type="match status" value="1"/>
</dbReference>
<evidence type="ECO:0000256" key="2">
    <source>
        <dbReference type="ARBA" id="ARBA00001282"/>
    </source>
</evidence>
<comment type="caution">
    <text evidence="13">Lacks conserved residue(s) required for the propagation of feature annotation.</text>
</comment>
<dbReference type="EMBL" id="FOZN01000001">
    <property type="protein sequence ID" value="SFS01295.1"/>
    <property type="molecule type" value="Genomic_DNA"/>
</dbReference>